<protein>
    <submittedName>
        <fullName evidence="9">2-succinylbenzoate--CoA ligase</fullName>
        <ecNumber evidence="9">6.2.1.26</ecNumber>
    </submittedName>
</protein>
<keyword evidence="3" id="KW-0596">Phosphopantetheine</keyword>
<comment type="subunit">
    <text evidence="2">Monomer.</text>
</comment>
<evidence type="ECO:0000256" key="1">
    <source>
        <dbReference type="ARBA" id="ARBA00005211"/>
    </source>
</evidence>
<evidence type="ECO:0000259" key="8">
    <source>
        <dbReference type="Pfam" id="PF14535"/>
    </source>
</evidence>
<feature type="domain" description="AMP-dependent synthetase/ligase" evidence="7">
    <location>
        <begin position="76"/>
        <end position="283"/>
    </location>
</feature>
<dbReference type="Gene3D" id="3.40.50.12780">
    <property type="entry name" value="N-terminal domain of ligase-like"/>
    <property type="match status" value="1"/>
</dbReference>
<evidence type="ECO:0000256" key="3">
    <source>
        <dbReference type="ARBA" id="ARBA00022450"/>
    </source>
</evidence>
<evidence type="ECO:0000256" key="6">
    <source>
        <dbReference type="ARBA" id="ARBA00022741"/>
    </source>
</evidence>
<dbReference type="PANTHER" id="PTHR43439:SF2">
    <property type="entry name" value="ENZYME, PUTATIVE (JCVI)-RELATED"/>
    <property type="match status" value="1"/>
</dbReference>
<organism evidence="9">
    <name type="scientific">Candidatus Methanophagaceae archaeon ANME-1 ERB6</name>
    <dbReference type="NCBI Taxonomy" id="2759912"/>
    <lineage>
        <taxon>Archaea</taxon>
        <taxon>Methanobacteriati</taxon>
        <taxon>Methanobacteriota</taxon>
        <taxon>Stenosarchaea group</taxon>
        <taxon>Methanomicrobia</taxon>
        <taxon>Candidatus Methanophagales</taxon>
        <taxon>Candidatus Methanophagaceae</taxon>
    </lineage>
</organism>
<dbReference type="PIRSF" id="PIRSF006444">
    <property type="entry name" value="PaaK"/>
    <property type="match status" value="1"/>
</dbReference>
<dbReference type="InterPro" id="IPR045851">
    <property type="entry name" value="AMP-bd_C_sf"/>
</dbReference>
<evidence type="ECO:0000259" key="7">
    <source>
        <dbReference type="Pfam" id="PF00501"/>
    </source>
</evidence>
<keyword evidence="4" id="KW-0597">Phosphoprotein</keyword>
<dbReference type="EMBL" id="MT631474">
    <property type="protein sequence ID" value="QNO51638.1"/>
    <property type="molecule type" value="Genomic_DNA"/>
</dbReference>
<evidence type="ECO:0000256" key="4">
    <source>
        <dbReference type="ARBA" id="ARBA00022553"/>
    </source>
</evidence>
<feature type="domain" description="AMP-dependent ligase C-terminal" evidence="8">
    <location>
        <begin position="334"/>
        <end position="432"/>
    </location>
</feature>
<name>A0A7G9YUF4_9EURY</name>
<dbReference type="InterPro" id="IPR051414">
    <property type="entry name" value="Adenylate-forming_Reductase"/>
</dbReference>
<dbReference type="InterPro" id="IPR028154">
    <property type="entry name" value="AMP-dep_Lig_C"/>
</dbReference>
<dbReference type="GO" id="GO:0008756">
    <property type="term" value="F:o-succinylbenzoate-CoA ligase activity"/>
    <property type="evidence" value="ECO:0007669"/>
    <property type="project" value="UniProtKB-EC"/>
</dbReference>
<keyword evidence="6" id="KW-0547">Nucleotide-binding</keyword>
<dbReference type="InterPro" id="IPR042099">
    <property type="entry name" value="ANL_N_sf"/>
</dbReference>
<reference evidence="9" key="1">
    <citation type="submission" date="2020-06" db="EMBL/GenBank/DDBJ databases">
        <title>Unique genomic features of the anaerobic methanotrophic archaea.</title>
        <authorList>
            <person name="Chadwick G.L."/>
            <person name="Skennerton C.T."/>
            <person name="Laso-Perez R."/>
            <person name="Leu A.O."/>
            <person name="Speth D.R."/>
            <person name="Yu H."/>
            <person name="Morgan-Lang C."/>
            <person name="Hatzenpichler R."/>
            <person name="Goudeau D."/>
            <person name="Malmstrom R."/>
            <person name="Brazelton W.J."/>
            <person name="Woyke T."/>
            <person name="Hallam S.J."/>
            <person name="Tyson G.W."/>
            <person name="Wegener G."/>
            <person name="Boetius A."/>
            <person name="Orphan V."/>
        </authorList>
    </citation>
    <scope>NUCLEOTIDE SEQUENCE</scope>
</reference>
<evidence type="ECO:0000256" key="5">
    <source>
        <dbReference type="ARBA" id="ARBA00022598"/>
    </source>
</evidence>
<dbReference type="InterPro" id="IPR000873">
    <property type="entry name" value="AMP-dep_synth/lig_dom"/>
</dbReference>
<dbReference type="AlphaFoldDB" id="A0A7G9YUF4"/>
<dbReference type="Gene3D" id="3.30.300.30">
    <property type="match status" value="1"/>
</dbReference>
<dbReference type="InterPro" id="IPR011880">
    <property type="entry name" value="PA_CoA_ligase"/>
</dbReference>
<keyword evidence="5 9" id="KW-0436">Ligase</keyword>
<gene>
    <name evidence="9" type="primary">menE</name>
    <name evidence="9" type="ORF">JFJFMGFI_00037</name>
</gene>
<sequence length="435" mass="49214">MPFWNKHIETLPRNELEDLQVKRLKDTVARCRKTVFYRNRLKGVDESQFRTPEDVSVIPFTTKDDLRANYDFGLVTVPREEIVRMHSSSGTTGKATVIFHTIKDIETWADLVARCIVMTGADKTDVFQNIISYGMFTGGLGLHYGAERVGMLTIPSGVGNTKRQIQLMHDFNTTVFHATPSYILYVSEVMVREGFDPKEFDLRIGFVGAEPHSEQTRQRIEDILDINAFNSYGMSELNGPGVAFECEQKSGMHLWEDSYLLEVINPDTCEVLAPGEEGELVVTTLNREAMPILRYRTGDLARIVDDGDKCSCGRTHVRISRIKGRCDDMLIVKGVNLYPSQIEDVLMSFPEVATSYQIIVDRAGRKALDSLTVQVEMYPKMFDGDLKKLRTLEADITRSVQDEIVVRPKIEFLEPGSLPRSEGKAVRVVDKRGEM</sequence>
<dbReference type="GO" id="GO:0047475">
    <property type="term" value="F:phenylacetate-CoA ligase activity"/>
    <property type="evidence" value="ECO:0007669"/>
    <property type="project" value="InterPro"/>
</dbReference>
<dbReference type="PANTHER" id="PTHR43439">
    <property type="entry name" value="PHENYLACETATE-COENZYME A LIGASE"/>
    <property type="match status" value="1"/>
</dbReference>
<dbReference type="EC" id="6.2.1.26" evidence="9"/>
<dbReference type="CDD" id="cd05913">
    <property type="entry name" value="PaaK"/>
    <property type="match status" value="1"/>
</dbReference>
<accession>A0A7G9YUF4</accession>
<evidence type="ECO:0000256" key="2">
    <source>
        <dbReference type="ARBA" id="ARBA00011245"/>
    </source>
</evidence>
<dbReference type="GO" id="GO:0000166">
    <property type="term" value="F:nucleotide binding"/>
    <property type="evidence" value="ECO:0007669"/>
    <property type="project" value="UniProtKB-KW"/>
</dbReference>
<dbReference type="FunFam" id="3.40.50.12780:FF:000016">
    <property type="entry name" value="Phenylacetate-coenzyme A ligase"/>
    <property type="match status" value="1"/>
</dbReference>
<dbReference type="Pfam" id="PF00501">
    <property type="entry name" value="AMP-binding"/>
    <property type="match status" value="1"/>
</dbReference>
<dbReference type="GO" id="GO:0010124">
    <property type="term" value="P:phenylacetate catabolic process"/>
    <property type="evidence" value="ECO:0007669"/>
    <property type="project" value="InterPro"/>
</dbReference>
<evidence type="ECO:0000313" key="9">
    <source>
        <dbReference type="EMBL" id="QNO51638.1"/>
    </source>
</evidence>
<comment type="pathway">
    <text evidence="1">Aromatic compound metabolism.</text>
</comment>
<dbReference type="Pfam" id="PF14535">
    <property type="entry name" value="AMP-binding_C_2"/>
    <property type="match status" value="1"/>
</dbReference>
<proteinExistence type="predicted"/>
<dbReference type="SUPFAM" id="SSF56801">
    <property type="entry name" value="Acetyl-CoA synthetase-like"/>
    <property type="match status" value="1"/>
</dbReference>